<dbReference type="EMBL" id="CP150484">
    <property type="protein sequence ID" value="WYW19223.1"/>
    <property type="molecule type" value="Genomic_DNA"/>
</dbReference>
<name>A0ACD5BIY5_9PSEU</name>
<protein>
    <submittedName>
        <fullName evidence="1">Uncharacterized protein</fullName>
    </submittedName>
</protein>
<proteinExistence type="predicted"/>
<organism evidence="1 2">
    <name type="scientific">Amycolatopsis coloradensis</name>
    <dbReference type="NCBI Taxonomy" id="76021"/>
    <lineage>
        <taxon>Bacteria</taxon>
        <taxon>Bacillati</taxon>
        <taxon>Actinomycetota</taxon>
        <taxon>Actinomycetes</taxon>
        <taxon>Pseudonocardiales</taxon>
        <taxon>Pseudonocardiaceae</taxon>
        <taxon>Amycolatopsis</taxon>
    </lineage>
</organism>
<evidence type="ECO:0000313" key="2">
    <source>
        <dbReference type="Proteomes" id="UP001456344"/>
    </source>
</evidence>
<dbReference type="Proteomes" id="UP001456344">
    <property type="component" value="Chromosome"/>
</dbReference>
<keyword evidence="2" id="KW-1185">Reference proteome</keyword>
<sequence>MIISGAISTLAGTSFLLQAAQPDASPVNLAGYAVLGGVFVLVSAIRLGRHTRLTASD</sequence>
<reference evidence="1" key="1">
    <citation type="submission" date="2023-10" db="EMBL/GenBank/DDBJ databases">
        <title>Whole genome sequencing of actinobacterial strain Amycolatopsis sp. (BCA-696) identifies the underlying plant growth-promoting genes.</title>
        <authorList>
            <person name="Gandham P."/>
            <person name="Vadla N."/>
            <person name="Saji A."/>
            <person name="Srinivas V."/>
            <person name="Ruperao P."/>
            <person name="Selvanayagam S."/>
            <person name="Saxena R.K."/>
            <person name="Rathore A."/>
            <person name="Gopalakrishnan S."/>
            <person name="Thakur V."/>
        </authorList>
    </citation>
    <scope>NUCLEOTIDE SEQUENCE</scope>
    <source>
        <strain evidence="1">BCA-696</strain>
    </source>
</reference>
<accession>A0ACD5BIY5</accession>
<evidence type="ECO:0000313" key="1">
    <source>
        <dbReference type="EMBL" id="WYW19223.1"/>
    </source>
</evidence>
<gene>
    <name evidence="1" type="ORF">LCL61_27125</name>
</gene>